<dbReference type="AlphaFoldDB" id="A0A3B0ZAP9"/>
<accession>A0A3B0ZAP9</accession>
<name>A0A3B0ZAP9_9ZZZZ</name>
<protein>
    <recommendedName>
        <fullName evidence="2">Lipoprotein</fullName>
    </recommendedName>
</protein>
<dbReference type="EMBL" id="UOFP01000086">
    <property type="protein sequence ID" value="VAW85283.1"/>
    <property type="molecule type" value="Genomic_DNA"/>
</dbReference>
<gene>
    <name evidence="1" type="ORF">MNBD_GAMMA18-1737</name>
</gene>
<proteinExistence type="predicted"/>
<evidence type="ECO:0000313" key="1">
    <source>
        <dbReference type="EMBL" id="VAW85283.1"/>
    </source>
</evidence>
<sequence length="129" mass="14781">MKLLFLAIVFVLAQGCTSTPDRLHSLDISLIGYEKALRWGHEDSLVGFMVSRQTIDLELIKRYNQVDIGGYNTLGRTISEDLNRAELTVAIDYIDKESMRVRKLVDKQVWVYDDEVGRWLLASTLPAFM</sequence>
<dbReference type="PROSITE" id="PS51257">
    <property type="entry name" value="PROKAR_LIPOPROTEIN"/>
    <property type="match status" value="1"/>
</dbReference>
<evidence type="ECO:0008006" key="2">
    <source>
        <dbReference type="Google" id="ProtNLM"/>
    </source>
</evidence>
<reference evidence="1" key="1">
    <citation type="submission" date="2018-06" db="EMBL/GenBank/DDBJ databases">
        <authorList>
            <person name="Zhirakovskaya E."/>
        </authorList>
    </citation>
    <scope>NUCLEOTIDE SEQUENCE</scope>
</reference>
<organism evidence="1">
    <name type="scientific">hydrothermal vent metagenome</name>
    <dbReference type="NCBI Taxonomy" id="652676"/>
    <lineage>
        <taxon>unclassified sequences</taxon>
        <taxon>metagenomes</taxon>
        <taxon>ecological metagenomes</taxon>
    </lineage>
</organism>